<keyword evidence="1" id="KW-0812">Transmembrane</keyword>
<evidence type="ECO:0000259" key="2">
    <source>
        <dbReference type="PROSITE" id="PS50837"/>
    </source>
</evidence>
<keyword evidence="4" id="KW-1185">Reference proteome</keyword>
<dbReference type="Pfam" id="PF05729">
    <property type="entry name" value="NACHT"/>
    <property type="match status" value="1"/>
</dbReference>
<dbReference type="SUPFAM" id="SSF52540">
    <property type="entry name" value="P-loop containing nucleoside triphosphate hydrolases"/>
    <property type="match status" value="1"/>
</dbReference>
<dbReference type="AlphaFoldDB" id="A0A561BP96"/>
<comment type="caution">
    <text evidence="3">The sequence shown here is derived from an EMBL/GenBank/DDBJ whole genome shotgun (WGS) entry which is preliminary data.</text>
</comment>
<accession>A0A561BP96</accession>
<feature type="transmembrane region" description="Helical" evidence="1">
    <location>
        <begin position="627"/>
        <end position="645"/>
    </location>
</feature>
<dbReference type="Proteomes" id="UP000318380">
    <property type="component" value="Unassembled WGS sequence"/>
</dbReference>
<proteinExistence type="predicted"/>
<name>A0A561BP96_9ACTN</name>
<dbReference type="PROSITE" id="PS50837">
    <property type="entry name" value="NACHT"/>
    <property type="match status" value="1"/>
</dbReference>
<feature type="transmembrane region" description="Helical" evidence="1">
    <location>
        <begin position="460"/>
        <end position="478"/>
    </location>
</feature>
<evidence type="ECO:0000313" key="3">
    <source>
        <dbReference type="EMBL" id="TWD80696.1"/>
    </source>
</evidence>
<feature type="transmembrane region" description="Helical" evidence="1">
    <location>
        <begin position="7"/>
        <end position="25"/>
    </location>
</feature>
<evidence type="ECO:0000313" key="4">
    <source>
        <dbReference type="Proteomes" id="UP000318380"/>
    </source>
</evidence>
<feature type="transmembrane region" description="Helical" evidence="1">
    <location>
        <begin position="527"/>
        <end position="549"/>
    </location>
</feature>
<gene>
    <name evidence="3" type="ORF">FB561_1783</name>
</gene>
<protein>
    <submittedName>
        <fullName evidence="3">NACHT domain-containing protein</fullName>
    </submittedName>
</protein>
<reference evidence="3 4" key="1">
    <citation type="submission" date="2019-06" db="EMBL/GenBank/DDBJ databases">
        <title>Sequencing the genomes of 1000 actinobacteria strains.</title>
        <authorList>
            <person name="Klenk H.-P."/>
        </authorList>
    </citation>
    <scope>NUCLEOTIDE SEQUENCE [LARGE SCALE GENOMIC DNA]</scope>
    <source>
        <strain evidence="3 4">DSM 24683</strain>
    </source>
</reference>
<feature type="domain" description="NACHT" evidence="2">
    <location>
        <begin position="149"/>
        <end position="270"/>
    </location>
</feature>
<dbReference type="InterPro" id="IPR007111">
    <property type="entry name" value="NACHT_NTPase"/>
</dbReference>
<keyword evidence="1" id="KW-0472">Membrane</keyword>
<sequence length="767" mass="82967">MRGLLRFAVIVFTVSLTLVLLPIAINVGTGGTAPDFLARYVDWTWPVIGLLWCAAIVTGVIEYRSRFATTSARSADQPRNRPNALGRVDRYLVERSAGSLRSKLRLALSVEERPEAVRPYDLLVQPLESGSGTVRRGTDVARIFDELQDSMLVLGAPGAGKTTLLMDLARSLLDQANADPSRPVPVLIDLAGWTGPGTAPGRPTDDDPADTAPLAAFVRWLLDECSSRYGIPAPVGRVWLRDGRLALLLDGLDEVAAGQRERLTAILEQLRQNYLVSQLAITSRTKEYEDLARPLGLYGAVQIRPLSRAQVLEYFTAGGDDLAGARAAVERDAELWDMVDSPLMLNVVALAYQGRAAGEVASGAVADHRRELFDTYVIEVLVRHRSGSGQYPSRTVLRSLWCLARWTRMGEGDRIMLPRRLPPGGWYGMVLPEVSRLAHLICLPALFAGFVAGFAMTATLLFGVPAGVAAGAVALVLIQQRGTWRVFREGPPGPVGTIAALIVGGALLTGLALTAIGAGVVAILPTWLATLLVVGGVVAASLREVFLVGGDDRPTKYLVRLRLVMLCVLTGLALARVSTPEVLLEAFLVGLVGAEGVRLIARLPMDQLVARDPSTEWVDGPRFRWAIARWVIPVGVGAVVVAAILSGKLRTGPEPLLGLLLGATASQGWQVVGYRLTETVSRILHGAPLRWTGYLPWRRRAFLRFAADRHLLAPTGQLDRLAGEQYAFIHLLVRDHLADCDPDELAARVNTRLEEREATRTAAVLAD</sequence>
<dbReference type="InterPro" id="IPR027417">
    <property type="entry name" value="P-loop_NTPase"/>
</dbReference>
<dbReference type="EMBL" id="VIVK01000001">
    <property type="protein sequence ID" value="TWD80696.1"/>
    <property type="molecule type" value="Genomic_DNA"/>
</dbReference>
<feature type="transmembrane region" description="Helical" evidence="1">
    <location>
        <begin position="561"/>
        <end position="579"/>
    </location>
</feature>
<evidence type="ECO:0000256" key="1">
    <source>
        <dbReference type="SAM" id="Phobius"/>
    </source>
</evidence>
<organism evidence="3 4">
    <name type="scientific">Kribbella amoyensis</name>
    <dbReference type="NCBI Taxonomy" id="996641"/>
    <lineage>
        <taxon>Bacteria</taxon>
        <taxon>Bacillati</taxon>
        <taxon>Actinomycetota</taxon>
        <taxon>Actinomycetes</taxon>
        <taxon>Propionibacteriales</taxon>
        <taxon>Kribbellaceae</taxon>
        <taxon>Kribbella</taxon>
    </lineage>
</organism>
<dbReference type="Gene3D" id="3.40.50.300">
    <property type="entry name" value="P-loop containing nucleotide triphosphate hydrolases"/>
    <property type="match status" value="1"/>
</dbReference>
<keyword evidence="1" id="KW-1133">Transmembrane helix</keyword>
<feature type="transmembrane region" description="Helical" evidence="1">
    <location>
        <begin position="498"/>
        <end position="521"/>
    </location>
</feature>
<feature type="transmembrane region" description="Helical" evidence="1">
    <location>
        <begin position="45"/>
        <end position="63"/>
    </location>
</feature>
<feature type="transmembrane region" description="Helical" evidence="1">
    <location>
        <begin position="437"/>
        <end position="454"/>
    </location>
</feature>